<keyword evidence="5 8" id="KW-0521">NADP</keyword>
<reference evidence="14 15" key="3">
    <citation type="submission" date="2017-06" db="EMBL/GenBank/DDBJ databases">
        <title>Capnocytophaga spp. assemblies.</title>
        <authorList>
            <person name="Gulvik C.A."/>
        </authorList>
    </citation>
    <scope>NUCLEOTIDE SEQUENCE [LARGE SCALE GENOMIC DNA]</scope>
    <source>
        <strain evidence="15">H3936</strain>
        <strain evidence="14">H5594</strain>
    </source>
</reference>
<dbReference type="InterPro" id="IPR001796">
    <property type="entry name" value="DHFR_dom"/>
</dbReference>
<dbReference type="GO" id="GO:0046655">
    <property type="term" value="P:folic acid metabolic process"/>
    <property type="evidence" value="ECO:0007669"/>
    <property type="project" value="TreeGrafter"/>
</dbReference>
<keyword evidence="6 8" id="KW-0560">Oxidoreductase</keyword>
<evidence type="ECO:0000256" key="5">
    <source>
        <dbReference type="ARBA" id="ARBA00022857"/>
    </source>
</evidence>
<dbReference type="Pfam" id="PF00186">
    <property type="entry name" value="DHFR_1"/>
    <property type="match status" value="1"/>
</dbReference>
<dbReference type="FunFam" id="3.40.430.10:FF:000001">
    <property type="entry name" value="Dihydrofolate reductase"/>
    <property type="match status" value="1"/>
</dbReference>
<dbReference type="GO" id="GO:0046654">
    <property type="term" value="P:tetrahydrofolate biosynthetic process"/>
    <property type="evidence" value="ECO:0007669"/>
    <property type="project" value="UniProtKB-UniPathway"/>
</dbReference>
<dbReference type="EMBL" id="CP022388">
    <property type="protein sequence ID" value="ATA92077.1"/>
    <property type="molecule type" value="Genomic_DNA"/>
</dbReference>
<dbReference type="InterPro" id="IPR024072">
    <property type="entry name" value="DHFR-like_dom_sf"/>
</dbReference>
<dbReference type="AlphaFoldDB" id="A0A0B7HN37"/>
<evidence type="ECO:0000256" key="1">
    <source>
        <dbReference type="ARBA" id="ARBA00004903"/>
    </source>
</evidence>
<protein>
    <recommendedName>
        <fullName evidence="3 8">Dihydrofolate reductase</fullName>
        <ecNumber evidence="3 8">1.5.1.3</ecNumber>
    </recommendedName>
</protein>
<reference evidence="12 13" key="1">
    <citation type="submission" date="2015-01" db="EMBL/GenBank/DDBJ databases">
        <authorList>
            <person name="Xiang T."/>
            <person name="Song Y."/>
            <person name="Huang L."/>
            <person name="Wang B."/>
            <person name="Wu P."/>
        </authorList>
    </citation>
    <scope>NUCLEOTIDE SEQUENCE [LARGE SCALE GENOMIC DNA]</scope>
    <source>
        <strain evidence="12 13">Cc12</strain>
    </source>
</reference>
<dbReference type="EMBL" id="CDOE01000072">
    <property type="protein sequence ID" value="CEN38913.1"/>
    <property type="molecule type" value="Genomic_DNA"/>
</dbReference>
<dbReference type="InterPro" id="IPR012259">
    <property type="entry name" value="DHFR"/>
</dbReference>
<comment type="similarity">
    <text evidence="2 8">Belongs to the dihydrofolate reductase family.</text>
</comment>
<dbReference type="Proteomes" id="UP000044026">
    <property type="component" value="Unassembled WGS sequence"/>
</dbReference>
<dbReference type="PIRSF" id="PIRSF000194">
    <property type="entry name" value="DHFR"/>
    <property type="match status" value="1"/>
</dbReference>
<dbReference type="GeneID" id="69580872"/>
<evidence type="ECO:0000256" key="2">
    <source>
        <dbReference type="ARBA" id="ARBA00009539"/>
    </source>
</evidence>
<dbReference type="GO" id="GO:0004146">
    <property type="term" value="F:dihydrofolate reductase activity"/>
    <property type="evidence" value="ECO:0007669"/>
    <property type="project" value="UniProtKB-EC"/>
</dbReference>
<name>A0A0B7HN37_9FLAO</name>
<evidence type="ECO:0000259" key="9">
    <source>
        <dbReference type="PROSITE" id="PS51330"/>
    </source>
</evidence>
<evidence type="ECO:0000256" key="4">
    <source>
        <dbReference type="ARBA" id="ARBA00022563"/>
    </source>
</evidence>
<proteinExistence type="inferred from homology"/>
<gene>
    <name evidence="12" type="primary">dfrA</name>
    <name evidence="12" type="ORF">CCAN12_740082</name>
    <name evidence="11" type="ORF">CGC54_07645</name>
    <name evidence="10" type="ORF">CGC56_07885</name>
</gene>
<dbReference type="CDD" id="cd00209">
    <property type="entry name" value="DHFR"/>
    <property type="match status" value="1"/>
</dbReference>
<dbReference type="SUPFAM" id="SSF53597">
    <property type="entry name" value="Dihydrofolate reductase-like"/>
    <property type="match status" value="1"/>
</dbReference>
<keyword evidence="4 8" id="KW-0554">One-carbon metabolism</keyword>
<comment type="catalytic activity">
    <reaction evidence="8">
        <text>(6S)-5,6,7,8-tetrahydrofolate + NADP(+) = 7,8-dihydrofolate + NADPH + H(+)</text>
        <dbReference type="Rhea" id="RHEA:15009"/>
        <dbReference type="ChEBI" id="CHEBI:15378"/>
        <dbReference type="ChEBI" id="CHEBI:57451"/>
        <dbReference type="ChEBI" id="CHEBI:57453"/>
        <dbReference type="ChEBI" id="CHEBI:57783"/>
        <dbReference type="ChEBI" id="CHEBI:58349"/>
        <dbReference type="EC" id="1.5.1.3"/>
    </reaction>
</comment>
<organism evidence="12 13">
    <name type="scientific">Capnocytophaga canimorsus</name>
    <dbReference type="NCBI Taxonomy" id="28188"/>
    <lineage>
        <taxon>Bacteria</taxon>
        <taxon>Pseudomonadati</taxon>
        <taxon>Bacteroidota</taxon>
        <taxon>Flavobacteriia</taxon>
        <taxon>Flavobacteriales</taxon>
        <taxon>Flavobacteriaceae</taxon>
        <taxon>Capnocytophaga</taxon>
    </lineage>
</organism>
<dbReference type="GO" id="GO:0006730">
    <property type="term" value="P:one-carbon metabolic process"/>
    <property type="evidence" value="ECO:0007669"/>
    <property type="project" value="UniProtKB-KW"/>
</dbReference>
<dbReference type="Gene3D" id="3.40.430.10">
    <property type="entry name" value="Dihydrofolate Reductase, subunit A"/>
    <property type="match status" value="1"/>
</dbReference>
<dbReference type="PANTHER" id="PTHR48069">
    <property type="entry name" value="DIHYDROFOLATE REDUCTASE"/>
    <property type="match status" value="1"/>
</dbReference>
<evidence type="ECO:0000313" key="13">
    <source>
        <dbReference type="Proteomes" id="UP000044026"/>
    </source>
</evidence>
<evidence type="ECO:0000313" key="15">
    <source>
        <dbReference type="Proteomes" id="UP000243753"/>
    </source>
</evidence>
<dbReference type="GO" id="GO:0070401">
    <property type="term" value="F:NADP+ binding"/>
    <property type="evidence" value="ECO:0007669"/>
    <property type="project" value="UniProtKB-ARBA"/>
</dbReference>
<feature type="domain" description="DHFR" evidence="9">
    <location>
        <begin position="1"/>
        <end position="161"/>
    </location>
</feature>
<dbReference type="EMBL" id="CP022389">
    <property type="protein sequence ID" value="ATA94206.1"/>
    <property type="molecule type" value="Genomic_DNA"/>
</dbReference>
<dbReference type="EC" id="1.5.1.3" evidence="3 8"/>
<evidence type="ECO:0000313" key="10">
    <source>
        <dbReference type="EMBL" id="ATA92077.1"/>
    </source>
</evidence>
<evidence type="ECO:0000313" key="14">
    <source>
        <dbReference type="Proteomes" id="UP000243136"/>
    </source>
</evidence>
<dbReference type="GO" id="GO:0046452">
    <property type="term" value="P:dihydrofolate metabolic process"/>
    <property type="evidence" value="ECO:0007669"/>
    <property type="project" value="TreeGrafter"/>
</dbReference>
<evidence type="ECO:0000256" key="8">
    <source>
        <dbReference type="PIRNR" id="PIRNR000194"/>
    </source>
</evidence>
<evidence type="ECO:0000313" key="11">
    <source>
        <dbReference type="EMBL" id="ATA94206.1"/>
    </source>
</evidence>
<evidence type="ECO:0000256" key="7">
    <source>
        <dbReference type="ARBA" id="ARBA00025067"/>
    </source>
</evidence>
<dbReference type="Proteomes" id="UP000243136">
    <property type="component" value="Chromosome"/>
</dbReference>
<evidence type="ECO:0000313" key="12">
    <source>
        <dbReference type="EMBL" id="CEN38913.1"/>
    </source>
</evidence>
<comment type="function">
    <text evidence="7 8">Key enzyme in folate metabolism. Catalyzes an essential reaction for de novo glycine and purine synthesis, and for DNA precursor synthesis.</text>
</comment>
<accession>A0A0B7HN37</accession>
<dbReference type="Proteomes" id="UP000243753">
    <property type="component" value="Chromosome"/>
</dbReference>
<evidence type="ECO:0000256" key="6">
    <source>
        <dbReference type="ARBA" id="ARBA00023002"/>
    </source>
</evidence>
<comment type="pathway">
    <text evidence="1 8">Cofactor biosynthesis; tetrahydrofolate biosynthesis; 5,6,7,8-tetrahydrofolate from 7,8-dihydrofolate: step 1/1.</text>
</comment>
<dbReference type="PROSITE" id="PS51330">
    <property type="entry name" value="DHFR_2"/>
    <property type="match status" value="1"/>
</dbReference>
<sequence length="162" mass="18805">MITLIAAASQNNALGKNGDLLWHLPKDFTHFKNLTMGHCIVMGRKTFETFPKLLPGRKHIIITRQKEYQKADCIVVPSVEWAIEMALQIDENPFIIGGGEIYRQTMKYAQKIELTRVHAHFEEADAFFPEISDKEWQLVESVTCLKDDKHAYDFTFETYLRK</sequence>
<dbReference type="PRINTS" id="PR00070">
    <property type="entry name" value="DHFR"/>
</dbReference>
<dbReference type="GO" id="GO:0005829">
    <property type="term" value="C:cytosol"/>
    <property type="evidence" value="ECO:0007669"/>
    <property type="project" value="TreeGrafter"/>
</dbReference>
<evidence type="ECO:0000256" key="3">
    <source>
        <dbReference type="ARBA" id="ARBA00012856"/>
    </source>
</evidence>
<dbReference type="RefSeq" id="WP_042001076.1">
    <property type="nucleotide sequence ID" value="NZ_BOQI01000025.1"/>
</dbReference>
<dbReference type="PANTHER" id="PTHR48069:SF3">
    <property type="entry name" value="DIHYDROFOLATE REDUCTASE"/>
    <property type="match status" value="1"/>
</dbReference>
<reference evidence="10" key="2">
    <citation type="journal article" date="2017" name="Genome Announc.">
        <title>Twelve Complete Reference Genomes of Clinical Isolates in the Capnocytophaga Genus.</title>
        <authorList>
            <person name="Villarma A."/>
            <person name="Gulvik C.A."/>
            <person name="Rowe L.A."/>
            <person name="Sheth M."/>
            <person name="Juieng P."/>
            <person name="Nicholson A.C."/>
            <person name="Loparev V.N."/>
            <person name="McQuiston J.R."/>
        </authorList>
    </citation>
    <scope>NUCLEOTIDE SEQUENCE</scope>
    <source>
        <strain evidence="11">H3936</strain>
        <strain evidence="10">H5594</strain>
    </source>
</reference>
<dbReference type="UniPathway" id="UPA00077">
    <property type="reaction ID" value="UER00158"/>
</dbReference>